<dbReference type="EMBL" id="LQYT01000072">
    <property type="protein sequence ID" value="KYD15122.1"/>
    <property type="molecule type" value="Genomic_DNA"/>
</dbReference>
<protein>
    <submittedName>
        <fullName evidence="1">Uncharacterized protein</fullName>
    </submittedName>
</protein>
<evidence type="ECO:0000313" key="2">
    <source>
        <dbReference type="Proteomes" id="UP000075683"/>
    </source>
</evidence>
<organism evidence="1 2">
    <name type="scientific">Caldibacillus debilis</name>
    <dbReference type="NCBI Taxonomy" id="301148"/>
    <lineage>
        <taxon>Bacteria</taxon>
        <taxon>Bacillati</taxon>
        <taxon>Bacillota</taxon>
        <taxon>Bacilli</taxon>
        <taxon>Bacillales</taxon>
        <taxon>Bacillaceae</taxon>
        <taxon>Caldibacillus</taxon>
    </lineage>
</organism>
<proteinExistence type="predicted"/>
<comment type="caution">
    <text evidence="1">The sequence shown here is derived from an EMBL/GenBank/DDBJ whole genome shotgun (WGS) entry which is preliminary data.</text>
</comment>
<sequence length="61" mass="7257">MKVIVHHEKKYVQHGRKFVYHRQKNVHHPLIYVHHRPERPKSAFGGISPDGNTRVILQKII</sequence>
<dbReference type="Proteomes" id="UP000075683">
    <property type="component" value="Unassembled WGS sequence"/>
</dbReference>
<gene>
    <name evidence="1" type="ORF">B4135_2690</name>
</gene>
<dbReference type="STRING" id="301148.B4135_2690"/>
<reference evidence="1 2" key="1">
    <citation type="submission" date="2016-01" db="EMBL/GenBank/DDBJ databases">
        <title>Draft Genome Sequences of Seven Thermophilic Sporeformers Isolated from Foods.</title>
        <authorList>
            <person name="Berendsen E.M."/>
            <person name="Wells-Bennik M.H."/>
            <person name="Krawcyk A.O."/>
            <person name="De Jong A."/>
            <person name="Holsappel S."/>
            <person name="Eijlander R.T."/>
            <person name="Kuipers O.P."/>
        </authorList>
    </citation>
    <scope>NUCLEOTIDE SEQUENCE [LARGE SCALE GENOMIC DNA]</scope>
    <source>
        <strain evidence="1 2">B4135</strain>
    </source>
</reference>
<accession>A0A150LT67</accession>
<evidence type="ECO:0000313" key="1">
    <source>
        <dbReference type="EMBL" id="KYD15122.1"/>
    </source>
</evidence>
<dbReference type="AlphaFoldDB" id="A0A150LT67"/>
<name>A0A150LT67_9BACI</name>